<evidence type="ECO:0000313" key="5">
    <source>
        <dbReference type="RefSeq" id="XP_065644153.1"/>
    </source>
</evidence>
<evidence type="ECO:0000313" key="3">
    <source>
        <dbReference type="Proteomes" id="UP001652625"/>
    </source>
</evidence>
<dbReference type="Pfam" id="PF13848">
    <property type="entry name" value="Thioredoxin_6"/>
    <property type="match status" value="1"/>
</dbReference>
<dbReference type="Pfam" id="PF00085">
    <property type="entry name" value="Thioredoxin"/>
    <property type="match status" value="1"/>
</dbReference>
<dbReference type="SUPFAM" id="SSF52833">
    <property type="entry name" value="Thioredoxin-like"/>
    <property type="match status" value="1"/>
</dbReference>
<protein>
    <submittedName>
        <fullName evidence="4 5">Thioredoxin domain-containing protein 16 isoform X6</fullName>
    </submittedName>
</protein>
<evidence type="ECO:0000259" key="2">
    <source>
        <dbReference type="Pfam" id="PF00085"/>
    </source>
</evidence>
<evidence type="ECO:0000313" key="4">
    <source>
        <dbReference type="RefSeq" id="XP_065644151.1"/>
    </source>
</evidence>
<evidence type="ECO:0000256" key="1">
    <source>
        <dbReference type="SAM" id="MobiDB-lite"/>
    </source>
</evidence>
<dbReference type="CDD" id="cd02961">
    <property type="entry name" value="PDI_a_family"/>
    <property type="match status" value="1"/>
</dbReference>
<accession>A0ABM4B5N7</accession>
<dbReference type="RefSeq" id="XP_065644153.1">
    <property type="nucleotide sequence ID" value="XM_065788081.1"/>
</dbReference>
<dbReference type="Proteomes" id="UP001652625">
    <property type="component" value="Chromosome 01"/>
</dbReference>
<feature type="domain" description="Thioredoxin" evidence="2">
    <location>
        <begin position="258"/>
        <end position="349"/>
    </location>
</feature>
<name>A0ABM4B5N7_HYDVU</name>
<proteinExistence type="predicted"/>
<dbReference type="PANTHER" id="PTHR22699:SF1">
    <property type="entry name" value="THIOREDOXIN DOMAIN-CONTAINING PROTEIN 16"/>
    <property type="match status" value="1"/>
</dbReference>
<dbReference type="RefSeq" id="XP_065644151.1">
    <property type="nucleotide sequence ID" value="XM_065788079.1"/>
</dbReference>
<dbReference type="InterPro" id="IPR040090">
    <property type="entry name" value="TXNDC16"/>
</dbReference>
<dbReference type="InterPro" id="IPR013766">
    <property type="entry name" value="Thioredoxin_domain"/>
</dbReference>
<dbReference type="GeneID" id="100197204"/>
<organism evidence="3 5">
    <name type="scientific">Hydra vulgaris</name>
    <name type="common">Hydra</name>
    <name type="synonym">Hydra attenuata</name>
    <dbReference type="NCBI Taxonomy" id="6087"/>
    <lineage>
        <taxon>Eukaryota</taxon>
        <taxon>Metazoa</taxon>
        <taxon>Cnidaria</taxon>
        <taxon>Hydrozoa</taxon>
        <taxon>Hydroidolina</taxon>
        <taxon>Anthoathecata</taxon>
        <taxon>Aplanulata</taxon>
        <taxon>Hydridae</taxon>
        <taxon>Hydra</taxon>
    </lineage>
</organism>
<keyword evidence="3" id="KW-1185">Reference proteome</keyword>
<sequence length="684" mass="79687">MNGVEKRLTKSELNGTDRAINEILFIIASTNYEKLIYCPSMDKAYEIVDMSRKVFNVIVGAFQNLNGEDLRHFLEAAMELGKEYTFVIVDIESINRKMLNKHGYFVEFYYALTAELNENVESANISHFVNTNTKNLIDAIKTLEMTKDLQKTIGEFASKKKIQDDKYEELKRIELIKIEKLKRGESISNVISSKGMVSEKPKPVKYPSVPESRERVTKKHENNEIAQATYMLREKKILNTYKNHQVTEQQLKKYLGGVQNYPGSLLLVLFYVPWDPIYESFEENFVILANEYKNQNRINLVQLDCTSWPTSCLEYQINSYPRILAFKNGIETPILYKGMLHKEELKNHIMLWNEDFLPVITETRQLEELSREISVMFIMGVFNEKTDPLVMSAFKKTAIEYFGKVRIGIFKLKEKSTLTFQQMQINVPSIISINANEARNRIEKLTEFTNEKIASWIEAQRQQDVEELTYLSLPRILALKKPIFISFRPADRDRSLLAKLAKQNRNITTVWMNIDLDITRKIHQSYNLQQKEALILLRKESNQIFEFMDVKKTISNINNWIHQCLNFPEENIISYTLPTMSWKGFEGIDFLHLINRNEWVNDGADINSDDIIDDEDNSISNVENPSLNNIKVAKEPSVKSSEITNRVGSSSQNKAFYRMPKVNIEEEINEEVDINDAFRYYDEL</sequence>
<dbReference type="PANTHER" id="PTHR22699">
    <property type="entry name" value="THIOREDOXIN DOMAIN-CONTAINING PROTEIN 16"/>
    <property type="match status" value="1"/>
</dbReference>
<dbReference type="Gene3D" id="3.40.30.10">
    <property type="entry name" value="Glutaredoxin"/>
    <property type="match status" value="2"/>
</dbReference>
<gene>
    <name evidence="4 5" type="primary">LOC100197204</name>
</gene>
<feature type="region of interest" description="Disordered" evidence="1">
    <location>
        <begin position="198"/>
        <end position="218"/>
    </location>
</feature>
<dbReference type="InterPro" id="IPR036249">
    <property type="entry name" value="Thioredoxin-like_sf"/>
</dbReference>
<reference evidence="3 4" key="1">
    <citation type="submission" date="2025-05" db="UniProtKB">
        <authorList>
            <consortium name="RefSeq"/>
        </authorList>
    </citation>
    <scope>NUCLEOTIDE SEQUENCE [LARGE SCALE GENOMIC DNA]</scope>
</reference>